<dbReference type="PATRIC" id="fig|394096.3.peg.2344"/>
<sequence>MADDPARPLGSLYVASANFDKCFDTGAVTALNLDNLGLPPIGQPVGAAPAQITDLKVTEENIVEIESFAGQMAVWNPPVATESNPNRTPRLFVPTRAEGNYLHAIDVNGTKLSCVNGLGNSCIAGALSLTQNIAGSVNDLPRAPAPLGVTVGNVGNEPDVWVTHVEAADSPARSATNFQTYLVHLTGEQVGGASPSISKENFIPLDAGGSLSIGGAHATAIGQKYTYVTGRAFVEADVAQFAGFLLRLVDRSDTSRILEANLGGIYTILEARDVLVGGYDPVQDKERIYLVARGPDVLLVLDVAGAKTASPRISVVNAVLLPGGASYATLIHRGAPEANDDVIAITCTANTRIQGAVVLYDTRLGQIVAQVENVGSQPYGIAVHHPARASETAVDQARLFVTNFGDGRVAVIDIPDLAAPEGAALVAYLGKRQGRDEKQGTSTCEEIQP</sequence>
<comment type="caution">
    <text evidence="1">The sequence shown here is derived from an EMBL/GenBank/DDBJ whole genome shotgun (WGS) entry which is preliminary data.</text>
</comment>
<proteinExistence type="predicted"/>
<dbReference type="EMBL" id="JMCB01000003">
    <property type="protein sequence ID" value="KFE70827.1"/>
    <property type="molecule type" value="Genomic_DNA"/>
</dbReference>
<dbReference type="Proteomes" id="UP000028725">
    <property type="component" value="Unassembled WGS sequence"/>
</dbReference>
<dbReference type="InterPro" id="IPR011044">
    <property type="entry name" value="Quino_amine_DH_bsu"/>
</dbReference>
<name>A0A085WT14_9BACT</name>
<dbReference type="InterPro" id="IPR015943">
    <property type="entry name" value="WD40/YVTN_repeat-like_dom_sf"/>
</dbReference>
<gene>
    <name evidence="1" type="ORF">DB31_5869</name>
</gene>
<dbReference type="STRING" id="394096.DB31_5869"/>
<evidence type="ECO:0000313" key="1">
    <source>
        <dbReference type="EMBL" id="KFE70827.1"/>
    </source>
</evidence>
<accession>A0A085WT14</accession>
<dbReference type="SUPFAM" id="SSF50969">
    <property type="entry name" value="YVTN repeat-like/Quinoprotein amine dehydrogenase"/>
    <property type="match status" value="1"/>
</dbReference>
<evidence type="ECO:0000313" key="2">
    <source>
        <dbReference type="Proteomes" id="UP000028725"/>
    </source>
</evidence>
<protein>
    <submittedName>
        <fullName evidence="1">Uncharacterized protein</fullName>
    </submittedName>
</protein>
<keyword evidence="2" id="KW-1185">Reference proteome</keyword>
<reference evidence="1 2" key="1">
    <citation type="submission" date="2014-04" db="EMBL/GenBank/DDBJ databases">
        <title>Genome assembly of Hyalangium minutum DSM 14724.</title>
        <authorList>
            <person name="Sharma G."/>
            <person name="Subramanian S."/>
        </authorList>
    </citation>
    <scope>NUCLEOTIDE SEQUENCE [LARGE SCALE GENOMIC DNA]</scope>
    <source>
        <strain evidence="1 2">DSM 14724</strain>
    </source>
</reference>
<dbReference type="AlphaFoldDB" id="A0A085WT14"/>
<organism evidence="1 2">
    <name type="scientific">Hyalangium minutum</name>
    <dbReference type="NCBI Taxonomy" id="394096"/>
    <lineage>
        <taxon>Bacteria</taxon>
        <taxon>Pseudomonadati</taxon>
        <taxon>Myxococcota</taxon>
        <taxon>Myxococcia</taxon>
        <taxon>Myxococcales</taxon>
        <taxon>Cystobacterineae</taxon>
        <taxon>Archangiaceae</taxon>
        <taxon>Hyalangium</taxon>
    </lineage>
</organism>
<dbReference type="Gene3D" id="2.130.10.10">
    <property type="entry name" value="YVTN repeat-like/Quinoprotein amine dehydrogenase"/>
    <property type="match status" value="1"/>
</dbReference>